<dbReference type="PANTHER" id="PTHR31362:SF0">
    <property type="entry name" value="EXOSTOSIN DOMAIN-CONTAINING PROTEIN-RELATED"/>
    <property type="match status" value="1"/>
</dbReference>
<reference evidence="2" key="1">
    <citation type="submission" date="2023-03" db="EMBL/GenBank/DDBJ databases">
        <title>Massive genome expansion in bonnet fungi (Mycena s.s.) driven by repeated elements and novel gene families across ecological guilds.</title>
        <authorList>
            <consortium name="Lawrence Berkeley National Laboratory"/>
            <person name="Harder C.B."/>
            <person name="Miyauchi S."/>
            <person name="Viragh M."/>
            <person name="Kuo A."/>
            <person name="Thoen E."/>
            <person name="Andreopoulos B."/>
            <person name="Lu D."/>
            <person name="Skrede I."/>
            <person name="Drula E."/>
            <person name="Henrissat B."/>
            <person name="Morin E."/>
            <person name="Kohler A."/>
            <person name="Barry K."/>
            <person name="LaButti K."/>
            <person name="Morin E."/>
            <person name="Salamov A."/>
            <person name="Lipzen A."/>
            <person name="Mereny Z."/>
            <person name="Hegedus B."/>
            <person name="Baldrian P."/>
            <person name="Stursova M."/>
            <person name="Weitz H."/>
            <person name="Taylor A."/>
            <person name="Grigoriev I.V."/>
            <person name="Nagy L.G."/>
            <person name="Martin F."/>
            <person name="Kauserud H."/>
        </authorList>
    </citation>
    <scope>NUCLEOTIDE SEQUENCE</scope>
    <source>
        <strain evidence="2">CBHHK182m</strain>
    </source>
</reference>
<gene>
    <name evidence="2" type="ORF">B0H16DRAFT_1522008</name>
</gene>
<feature type="transmembrane region" description="Helical" evidence="1">
    <location>
        <begin position="134"/>
        <end position="152"/>
    </location>
</feature>
<feature type="transmembrane region" description="Helical" evidence="1">
    <location>
        <begin position="257"/>
        <end position="275"/>
    </location>
</feature>
<feature type="transmembrane region" description="Helical" evidence="1">
    <location>
        <begin position="105"/>
        <end position="122"/>
    </location>
</feature>
<feature type="transmembrane region" description="Helical" evidence="1">
    <location>
        <begin position="345"/>
        <end position="362"/>
    </location>
</feature>
<dbReference type="Proteomes" id="UP001215598">
    <property type="component" value="Unassembled WGS sequence"/>
</dbReference>
<keyword evidence="1" id="KW-0812">Transmembrane</keyword>
<dbReference type="PANTHER" id="PTHR31362">
    <property type="entry name" value="GLYCOSYLTRANSFERASE STELLO1-RELATED"/>
    <property type="match status" value="1"/>
</dbReference>
<keyword evidence="1" id="KW-1133">Transmembrane helix</keyword>
<feature type="transmembrane region" description="Helical" evidence="1">
    <location>
        <begin position="159"/>
        <end position="176"/>
    </location>
</feature>
<accession>A0AAD7JK91</accession>
<dbReference type="InterPro" id="IPR005049">
    <property type="entry name" value="STL-like"/>
</dbReference>
<feature type="transmembrane region" description="Helical" evidence="1">
    <location>
        <begin position="43"/>
        <end position="61"/>
    </location>
</feature>
<evidence type="ECO:0000313" key="3">
    <source>
        <dbReference type="Proteomes" id="UP001215598"/>
    </source>
</evidence>
<dbReference type="AlphaFoldDB" id="A0AAD7JK91"/>
<sequence>MWLPFWGRHSASRRTWAPLLLFASSSAREWLRDGRGPSAPRFILLTDLAQAVVPFVFYLLAKKTSLGNHDSRYALLERGKGEGTHAPATENSAGEGIIPTRSRRFYLLGGLIGLLFAIQAFADEESAKIKNLTELHVMLPVCSLVLLVYLRLAFGRPVVENLWASLALQFCGLYMAKSTVSARFSQTLIPTVTIFAVASSLAFIIIYYVLRRLERSSVNLAKFALVVFLAKFAIASMIVLTAGFSSTGMVKTGGLDLPGALLFVSECCKSICLLITLDGHDVILVSVLLSFSNVFWLATSALLAHLSSFGVLGGCAIAAAGSYLYVQQVPSDDKVAEESFKPRRFFGLTSLLLLVGFVSSVYRPRQQNEPPPSVSQLLRFEALHPSCHPRKTPASLRPLWESEYHEFDNVLLIVFFSHARYDVNLDFYKEVYSKYFPNMVFLGPQNRQDAGFNHSFDVVVNSYYSDEDMSVWKMAGRMAHHMLYQAMVENDCGYDGYLWAPFDTFLNVPRLQQFDKSRFWYHSPWGEFVPNTASTLHAPVASISPDPYPENPEDVHKYEWWWGSKEYGLSVCMPVFEKIPQRLRDRLAEFNDGKMRLVGGSSDTVYIPGKHAKAFRETLGMFLETTCFLEIATPTSLHLVAPRDEPILFLDHWWIWQEPLSVEFVRNQWAKDTEVDTFHTFHWGDPGADGVWRAHEGVRENVRKVLAESAARQGIDWK</sequence>
<feature type="transmembrane region" description="Helical" evidence="1">
    <location>
        <begin position="222"/>
        <end position="245"/>
    </location>
</feature>
<name>A0AAD7JK91_9AGAR</name>
<evidence type="ECO:0000256" key="1">
    <source>
        <dbReference type="SAM" id="Phobius"/>
    </source>
</evidence>
<feature type="transmembrane region" description="Helical" evidence="1">
    <location>
        <begin position="188"/>
        <end position="210"/>
    </location>
</feature>
<keyword evidence="3" id="KW-1185">Reference proteome</keyword>
<proteinExistence type="predicted"/>
<feature type="transmembrane region" description="Helical" evidence="1">
    <location>
        <begin position="282"/>
        <end position="299"/>
    </location>
</feature>
<dbReference type="EMBL" id="JARKIB010000023">
    <property type="protein sequence ID" value="KAJ7766616.1"/>
    <property type="molecule type" value="Genomic_DNA"/>
</dbReference>
<evidence type="ECO:0000313" key="2">
    <source>
        <dbReference type="EMBL" id="KAJ7766616.1"/>
    </source>
</evidence>
<keyword evidence="1" id="KW-0472">Membrane</keyword>
<feature type="transmembrane region" description="Helical" evidence="1">
    <location>
        <begin position="305"/>
        <end position="325"/>
    </location>
</feature>
<organism evidence="2 3">
    <name type="scientific">Mycena metata</name>
    <dbReference type="NCBI Taxonomy" id="1033252"/>
    <lineage>
        <taxon>Eukaryota</taxon>
        <taxon>Fungi</taxon>
        <taxon>Dikarya</taxon>
        <taxon>Basidiomycota</taxon>
        <taxon>Agaricomycotina</taxon>
        <taxon>Agaricomycetes</taxon>
        <taxon>Agaricomycetidae</taxon>
        <taxon>Agaricales</taxon>
        <taxon>Marasmiineae</taxon>
        <taxon>Mycenaceae</taxon>
        <taxon>Mycena</taxon>
    </lineage>
</organism>
<protein>
    <submittedName>
        <fullName evidence="2">Uncharacterized protein</fullName>
    </submittedName>
</protein>
<comment type="caution">
    <text evidence="2">The sequence shown here is derived from an EMBL/GenBank/DDBJ whole genome shotgun (WGS) entry which is preliminary data.</text>
</comment>